<organism evidence="3 4">
    <name type="scientific">Nezara viridula</name>
    <name type="common">Southern green stink bug</name>
    <name type="synonym">Cimex viridulus</name>
    <dbReference type="NCBI Taxonomy" id="85310"/>
    <lineage>
        <taxon>Eukaryota</taxon>
        <taxon>Metazoa</taxon>
        <taxon>Ecdysozoa</taxon>
        <taxon>Arthropoda</taxon>
        <taxon>Hexapoda</taxon>
        <taxon>Insecta</taxon>
        <taxon>Pterygota</taxon>
        <taxon>Neoptera</taxon>
        <taxon>Paraneoptera</taxon>
        <taxon>Hemiptera</taxon>
        <taxon>Heteroptera</taxon>
        <taxon>Panheteroptera</taxon>
        <taxon>Pentatomomorpha</taxon>
        <taxon>Pentatomoidea</taxon>
        <taxon>Pentatomidae</taxon>
        <taxon>Pentatominae</taxon>
        <taxon>Nezara</taxon>
    </lineage>
</organism>
<evidence type="ECO:0000313" key="4">
    <source>
        <dbReference type="Proteomes" id="UP001152798"/>
    </source>
</evidence>
<dbReference type="InterPro" id="IPR018631">
    <property type="entry name" value="AAA-ATPase-like_dom"/>
</dbReference>
<proteinExistence type="predicted"/>
<dbReference type="PANTHER" id="PTHR34825">
    <property type="entry name" value="CONSERVED PROTEIN, WITH A WEAK D-GALACTARATE DEHYDRATASE/ALTRONATE HYDROLASE DOMAIN"/>
    <property type="match status" value="1"/>
</dbReference>
<sequence>METPPKKKLKIDSKSSKAGSTRHHSSKTSGKDRLHLSLDLESCDFTKIVATSGFVDKSLLIKALFENTCKVLITAPRRFGKSTNLDMVKRFLEIEVDSSGKPIDASLTNNYKLFSENKLKIFEHDQFCKVHLGRHPVMIIDYKPLATAVDFESMLSEFKTIMRNTFEHHRYLLEVNNLWSGNLKLDKFKSYIEPDKIINLSTFDLKIGFNFLAEVLHKYFGKPVFLLVDEYDAYFESFIFNDNADYSRIINFIQSTTADLLKSSNHIDHALLTGVFRISSDGLALTFSQCLNGIVHYKFLSKHPFHIYYGLTSKECDKLLSRFVKDDEAKNKFKRTIDKYFNGYHINKVKVYSIWSVLKFFENNKKIRSCSSRDESMFRIKQIFKDKRISENILQLLCGAFVDIDISKQFTRSNIKDLCNLLQLRELETDKSDLLFLLLYHFGLLSIVDVKDEHLVSMKIPNQEVFFQFAKSLKESYENKYQFDSVYVKHFQSAANSFSITDMNDDNFLKLYKSINDLFSNTAYHSQKNNDLMYILFVFLCCKFSFIKFKGLKSSSNGHQYFVTVNDHDVALIIGSVGEKSETHLVGKVTNIHNGLIQTNYFDHIEKEIHKKLRGKVYIICHILDDKFSMAYSFILKDEEITKPKII</sequence>
<evidence type="ECO:0000313" key="3">
    <source>
        <dbReference type="EMBL" id="CAH1406377.1"/>
    </source>
</evidence>
<keyword evidence="4" id="KW-1185">Reference proteome</keyword>
<accession>A0A9P0MXT7</accession>
<reference evidence="3" key="1">
    <citation type="submission" date="2022-01" db="EMBL/GenBank/DDBJ databases">
        <authorList>
            <person name="King R."/>
        </authorList>
    </citation>
    <scope>NUCLEOTIDE SEQUENCE</scope>
</reference>
<dbReference type="Proteomes" id="UP001152798">
    <property type="component" value="Chromosome 6"/>
</dbReference>
<evidence type="ECO:0000256" key="1">
    <source>
        <dbReference type="SAM" id="MobiDB-lite"/>
    </source>
</evidence>
<dbReference type="OrthoDB" id="6627450at2759"/>
<feature type="region of interest" description="Disordered" evidence="1">
    <location>
        <begin position="1"/>
        <end position="30"/>
    </location>
</feature>
<protein>
    <recommendedName>
        <fullName evidence="2">AAA-ATPase-like domain-containing protein</fullName>
    </recommendedName>
</protein>
<dbReference type="EMBL" id="OV725082">
    <property type="protein sequence ID" value="CAH1406377.1"/>
    <property type="molecule type" value="Genomic_DNA"/>
</dbReference>
<dbReference type="Pfam" id="PF09820">
    <property type="entry name" value="AAA-ATPase_like"/>
    <property type="match status" value="1"/>
</dbReference>
<dbReference type="PANTHER" id="PTHR34825:SF1">
    <property type="entry name" value="AAA-ATPASE-LIKE DOMAIN-CONTAINING PROTEIN"/>
    <property type="match status" value="1"/>
</dbReference>
<evidence type="ECO:0000259" key="2">
    <source>
        <dbReference type="Pfam" id="PF09820"/>
    </source>
</evidence>
<feature type="domain" description="AAA-ATPase-like" evidence="2">
    <location>
        <begin position="44"/>
        <end position="283"/>
    </location>
</feature>
<dbReference type="AlphaFoldDB" id="A0A9P0MXT7"/>
<name>A0A9P0MXT7_NEZVI</name>
<gene>
    <name evidence="3" type="ORF">NEZAVI_LOCUS14330</name>
</gene>